<feature type="transmembrane region" description="Helical" evidence="6">
    <location>
        <begin position="251"/>
        <end position="274"/>
    </location>
</feature>
<dbReference type="SUPFAM" id="SSF103481">
    <property type="entry name" value="Multidrug resistance efflux transporter EmrE"/>
    <property type="match status" value="1"/>
</dbReference>
<feature type="domain" description="EamA" evidence="7">
    <location>
        <begin position="9"/>
        <end position="140"/>
    </location>
</feature>
<evidence type="ECO:0000313" key="8">
    <source>
        <dbReference type="EMBL" id="TNC78697.1"/>
    </source>
</evidence>
<protein>
    <submittedName>
        <fullName evidence="8">DMT family transporter</fullName>
    </submittedName>
</protein>
<feature type="transmembrane region" description="Helical" evidence="6">
    <location>
        <begin position="44"/>
        <end position="62"/>
    </location>
</feature>
<name>A0A5C4P1D8_9BURK</name>
<dbReference type="PANTHER" id="PTHR32322">
    <property type="entry name" value="INNER MEMBRANE TRANSPORTER"/>
    <property type="match status" value="1"/>
</dbReference>
<dbReference type="GO" id="GO:0016020">
    <property type="term" value="C:membrane"/>
    <property type="evidence" value="ECO:0007669"/>
    <property type="project" value="UniProtKB-SubCell"/>
</dbReference>
<evidence type="ECO:0000256" key="3">
    <source>
        <dbReference type="ARBA" id="ARBA00022692"/>
    </source>
</evidence>
<feature type="transmembrane region" description="Helical" evidence="6">
    <location>
        <begin position="98"/>
        <end position="116"/>
    </location>
</feature>
<feature type="transmembrane region" description="Helical" evidence="6">
    <location>
        <begin position="128"/>
        <end position="147"/>
    </location>
</feature>
<proteinExistence type="inferred from homology"/>
<keyword evidence="4 6" id="KW-1133">Transmembrane helix</keyword>
<evidence type="ECO:0000256" key="2">
    <source>
        <dbReference type="ARBA" id="ARBA00007362"/>
    </source>
</evidence>
<keyword evidence="5 6" id="KW-0472">Membrane</keyword>
<organism evidence="8 9">
    <name type="scientific">Janthinobacterium lividum</name>
    <dbReference type="NCBI Taxonomy" id="29581"/>
    <lineage>
        <taxon>Bacteria</taxon>
        <taxon>Pseudomonadati</taxon>
        <taxon>Pseudomonadota</taxon>
        <taxon>Betaproteobacteria</taxon>
        <taxon>Burkholderiales</taxon>
        <taxon>Oxalobacteraceae</taxon>
        <taxon>Janthinobacterium</taxon>
    </lineage>
</organism>
<dbReference type="AlphaFoldDB" id="A0A5C4P1D8"/>
<feature type="transmembrane region" description="Helical" evidence="6">
    <location>
        <begin position="12"/>
        <end position="32"/>
    </location>
</feature>
<feature type="transmembrane region" description="Helical" evidence="6">
    <location>
        <begin position="222"/>
        <end position="244"/>
    </location>
</feature>
<dbReference type="InterPro" id="IPR050638">
    <property type="entry name" value="AA-Vitamin_Transporters"/>
</dbReference>
<comment type="caution">
    <text evidence="8">The sequence shown here is derived from an EMBL/GenBank/DDBJ whole genome shotgun (WGS) entry which is preliminary data.</text>
</comment>
<evidence type="ECO:0000256" key="5">
    <source>
        <dbReference type="ARBA" id="ARBA00023136"/>
    </source>
</evidence>
<reference evidence="8 9" key="1">
    <citation type="submission" date="2019-06" db="EMBL/GenBank/DDBJ databases">
        <title>Genome sequence of Janthinobacterium lividum UCD_MED1.</title>
        <authorList>
            <person name="De Leon M.E."/>
            <person name="Jospin G."/>
        </authorList>
    </citation>
    <scope>NUCLEOTIDE SEQUENCE [LARGE SCALE GENOMIC DNA]</scope>
    <source>
        <strain evidence="8 9">UCD_MED1</strain>
    </source>
</reference>
<evidence type="ECO:0000259" key="7">
    <source>
        <dbReference type="Pfam" id="PF00892"/>
    </source>
</evidence>
<keyword evidence="3 6" id="KW-0812">Transmembrane</keyword>
<comment type="similarity">
    <text evidence="2">Belongs to the EamA transporter family.</text>
</comment>
<evidence type="ECO:0000313" key="9">
    <source>
        <dbReference type="Proteomes" id="UP000305681"/>
    </source>
</evidence>
<dbReference type="RefSeq" id="WP_139089762.1">
    <property type="nucleotide sequence ID" value="NZ_VDGE01000001.1"/>
</dbReference>
<dbReference type="EMBL" id="VDGE01000001">
    <property type="protein sequence ID" value="TNC78697.1"/>
    <property type="molecule type" value="Genomic_DNA"/>
</dbReference>
<dbReference type="InterPro" id="IPR037185">
    <property type="entry name" value="EmrE-like"/>
</dbReference>
<dbReference type="Proteomes" id="UP000305681">
    <property type="component" value="Unassembled WGS sequence"/>
</dbReference>
<feature type="transmembrane region" description="Helical" evidence="6">
    <location>
        <begin position="74"/>
        <end position="92"/>
    </location>
</feature>
<feature type="transmembrane region" description="Helical" evidence="6">
    <location>
        <begin position="192"/>
        <end position="216"/>
    </location>
</feature>
<dbReference type="Pfam" id="PF00892">
    <property type="entry name" value="EamA"/>
    <property type="match status" value="1"/>
</dbReference>
<dbReference type="PANTHER" id="PTHR32322:SF2">
    <property type="entry name" value="EAMA DOMAIN-CONTAINING PROTEIN"/>
    <property type="match status" value="1"/>
</dbReference>
<gene>
    <name evidence="8" type="ORF">FHI69_05370</name>
</gene>
<feature type="transmembrane region" description="Helical" evidence="6">
    <location>
        <begin position="280"/>
        <end position="300"/>
    </location>
</feature>
<dbReference type="InterPro" id="IPR000620">
    <property type="entry name" value="EamA_dom"/>
</dbReference>
<comment type="subcellular location">
    <subcellularLocation>
        <location evidence="1">Membrane</location>
        <topology evidence="1">Multi-pass membrane protein</topology>
    </subcellularLocation>
</comment>
<evidence type="ECO:0000256" key="6">
    <source>
        <dbReference type="SAM" id="Phobius"/>
    </source>
</evidence>
<sequence length="322" mass="34129">MHQENKSRLGMLAGIAAGALWGLVFLAPALVPAFQPLELSVGRYLAYGLIAAVLVAPSWRRLLRVLSWREWRGLVWLSLTGNIVYYVLLASAVQTGGVAMTSMVIGLLPLVVTLVGSRDRHAVPLRRLIPSLLLSAGGLACISWQSLASPRDASLLGLLCALAALLSWTVYAVGNSRWLGRLHSVSAQEWNLLTGVVTGAAALLLAIPVALAAPAAHGGTAWLQFAGVVMGVALLCSVVGNGLWNHASRVLPLTLMGQMIVFEFLFALLYGYLWEQRWPTLAEAAATMLLLAGVAACAAAHRPPTCAARVSGISSRYPPGRT</sequence>
<evidence type="ECO:0000256" key="1">
    <source>
        <dbReference type="ARBA" id="ARBA00004141"/>
    </source>
</evidence>
<accession>A0A5C4P1D8</accession>
<evidence type="ECO:0000256" key="4">
    <source>
        <dbReference type="ARBA" id="ARBA00022989"/>
    </source>
</evidence>
<feature type="transmembrane region" description="Helical" evidence="6">
    <location>
        <begin position="153"/>
        <end position="171"/>
    </location>
</feature>